<proteinExistence type="inferred from homology"/>
<feature type="binding site" description="axial binding residue" evidence="11">
    <location>
        <position position="112"/>
    </location>
    <ligand>
        <name>heme b</name>
        <dbReference type="ChEBI" id="CHEBI:60344"/>
        <note>ligand shared with SDHC</note>
    </ligand>
    <ligandPart>
        <name>Fe</name>
        <dbReference type="ChEBI" id="CHEBI:18248"/>
    </ligandPart>
</feature>
<evidence type="ECO:0000256" key="6">
    <source>
        <dbReference type="ARBA" id="ARBA00022946"/>
    </source>
</evidence>
<keyword evidence="3" id="KW-0813">Transport</keyword>
<dbReference type="GO" id="GO:0005743">
    <property type="term" value="C:mitochondrial inner membrane"/>
    <property type="evidence" value="ECO:0007669"/>
    <property type="project" value="UniProtKB-SubCell"/>
</dbReference>
<evidence type="ECO:0000256" key="2">
    <source>
        <dbReference type="ARBA" id="ARBA00007294"/>
    </source>
</evidence>
<dbReference type="OrthoDB" id="18577at2759"/>
<keyword evidence="5 12" id="KW-0999">Mitochondrion inner membrane</keyword>
<dbReference type="PANTHER" id="PTHR13337">
    <property type="entry name" value="SUCCINATE DEHYDROGENASE"/>
    <property type="match status" value="1"/>
</dbReference>
<evidence type="ECO:0000256" key="12">
    <source>
        <dbReference type="RuleBase" id="RU364031"/>
    </source>
</evidence>
<name>A0A1E3PET9_9ASCO</name>
<dbReference type="Pfam" id="PF05328">
    <property type="entry name" value="CybS"/>
    <property type="match status" value="1"/>
</dbReference>
<evidence type="ECO:0000313" key="14">
    <source>
        <dbReference type="Proteomes" id="UP000095009"/>
    </source>
</evidence>
<dbReference type="GO" id="GO:0098796">
    <property type="term" value="C:membrane protein complex"/>
    <property type="evidence" value="ECO:0007669"/>
    <property type="project" value="UniProtKB-ARBA"/>
</dbReference>
<comment type="similarity">
    <text evidence="2 12">Belongs to the CybS family.</text>
</comment>
<keyword evidence="8 12" id="KW-0496">Mitochondrion</keyword>
<feature type="binding site" evidence="10">
    <location>
        <position position="124"/>
    </location>
    <ligand>
        <name>a ubiquinone</name>
        <dbReference type="ChEBI" id="CHEBI:16389"/>
        <note>ligand shared with IP/SDHB</note>
    </ligand>
</feature>
<dbReference type="GO" id="GO:0020037">
    <property type="term" value="F:heme binding"/>
    <property type="evidence" value="ECO:0007669"/>
    <property type="project" value="TreeGrafter"/>
</dbReference>
<evidence type="ECO:0000313" key="13">
    <source>
        <dbReference type="EMBL" id="ODQ63830.1"/>
    </source>
</evidence>
<sequence length="172" mass="18759">MLAQSIKSARLVSRISTPSFQRSLSTSTACFGISLKSRFKLPRPIQQPAGGIVGTVNDATPIPEVDRSHGSYHWSYEKMITLAMLPLAITPFATGALHPILDALMGTLLVAHAHIGFQSCIIDYIPKRVFGKFHSFCIYLLTAGSATAVWGVYELETTDVGLVETISRVWHA</sequence>
<dbReference type="InterPro" id="IPR034804">
    <property type="entry name" value="SQR/QFR_C/D"/>
</dbReference>
<evidence type="ECO:0000256" key="9">
    <source>
        <dbReference type="ARBA" id="ARBA00023136"/>
    </source>
</evidence>
<organism evidence="13 14">
    <name type="scientific">Nadsonia fulvescens var. elongata DSM 6958</name>
    <dbReference type="NCBI Taxonomy" id="857566"/>
    <lineage>
        <taxon>Eukaryota</taxon>
        <taxon>Fungi</taxon>
        <taxon>Dikarya</taxon>
        <taxon>Ascomycota</taxon>
        <taxon>Saccharomycotina</taxon>
        <taxon>Dipodascomycetes</taxon>
        <taxon>Dipodascales</taxon>
        <taxon>Dipodascales incertae sedis</taxon>
        <taxon>Nadsonia</taxon>
    </lineage>
</organism>
<keyword evidence="7" id="KW-1133">Transmembrane helix</keyword>
<gene>
    <name evidence="13" type="ORF">NADFUDRAFT_83935</name>
</gene>
<keyword evidence="9 12" id="KW-0472">Membrane</keyword>
<dbReference type="AlphaFoldDB" id="A0A1E3PET9"/>
<evidence type="ECO:0000256" key="10">
    <source>
        <dbReference type="PIRSR" id="PIRSR607992-1"/>
    </source>
</evidence>
<dbReference type="Proteomes" id="UP000095009">
    <property type="component" value="Unassembled WGS sequence"/>
</dbReference>
<comment type="subcellular location">
    <subcellularLocation>
        <location evidence="1 12">Mitochondrion inner membrane</location>
        <topology evidence="1 12">Multi-pass membrane protein</topology>
    </subcellularLocation>
</comment>
<keyword evidence="14" id="KW-1185">Reference proteome</keyword>
<reference evidence="13 14" key="1">
    <citation type="journal article" date="2016" name="Proc. Natl. Acad. Sci. U.S.A.">
        <title>Comparative genomics of biotechnologically important yeasts.</title>
        <authorList>
            <person name="Riley R."/>
            <person name="Haridas S."/>
            <person name="Wolfe K.H."/>
            <person name="Lopes M.R."/>
            <person name="Hittinger C.T."/>
            <person name="Goeker M."/>
            <person name="Salamov A.A."/>
            <person name="Wisecaver J.H."/>
            <person name="Long T.M."/>
            <person name="Calvey C.H."/>
            <person name="Aerts A.L."/>
            <person name="Barry K.W."/>
            <person name="Choi C."/>
            <person name="Clum A."/>
            <person name="Coughlan A.Y."/>
            <person name="Deshpande S."/>
            <person name="Douglass A.P."/>
            <person name="Hanson S.J."/>
            <person name="Klenk H.-P."/>
            <person name="LaButti K.M."/>
            <person name="Lapidus A."/>
            <person name="Lindquist E.A."/>
            <person name="Lipzen A.M."/>
            <person name="Meier-Kolthoff J.P."/>
            <person name="Ohm R.A."/>
            <person name="Otillar R.P."/>
            <person name="Pangilinan J.L."/>
            <person name="Peng Y."/>
            <person name="Rokas A."/>
            <person name="Rosa C.A."/>
            <person name="Scheuner C."/>
            <person name="Sibirny A.A."/>
            <person name="Slot J.C."/>
            <person name="Stielow J.B."/>
            <person name="Sun H."/>
            <person name="Kurtzman C.P."/>
            <person name="Blackwell M."/>
            <person name="Grigoriev I.V."/>
            <person name="Jeffries T.W."/>
        </authorList>
    </citation>
    <scope>NUCLEOTIDE SEQUENCE [LARGE SCALE GENOMIC DNA]</scope>
    <source>
        <strain evidence="13 14">DSM 6958</strain>
    </source>
</reference>
<evidence type="ECO:0000256" key="4">
    <source>
        <dbReference type="ARBA" id="ARBA00022692"/>
    </source>
</evidence>
<evidence type="ECO:0000256" key="7">
    <source>
        <dbReference type="ARBA" id="ARBA00022989"/>
    </source>
</evidence>
<dbReference type="InterPro" id="IPR007992">
    <property type="entry name" value="CybS"/>
</dbReference>
<keyword evidence="6 12" id="KW-0809">Transit peptide</keyword>
<dbReference type="STRING" id="857566.A0A1E3PET9"/>
<dbReference type="GO" id="GO:0046872">
    <property type="term" value="F:metal ion binding"/>
    <property type="evidence" value="ECO:0007669"/>
    <property type="project" value="UniProtKB-KW"/>
</dbReference>
<keyword evidence="11" id="KW-0408">Iron</keyword>
<dbReference type="EMBL" id="KV454413">
    <property type="protein sequence ID" value="ODQ63830.1"/>
    <property type="molecule type" value="Genomic_DNA"/>
</dbReference>
<evidence type="ECO:0000256" key="11">
    <source>
        <dbReference type="PIRSR" id="PIRSR607992-2"/>
    </source>
</evidence>
<accession>A0A1E3PET9</accession>
<dbReference type="PANTHER" id="PTHR13337:SF2">
    <property type="entry name" value="SUCCINATE DEHYDROGENASE [UBIQUINONE] CYTOCHROME B SMALL SUBUNIT, MITOCHONDRIAL"/>
    <property type="match status" value="1"/>
</dbReference>
<evidence type="ECO:0000256" key="5">
    <source>
        <dbReference type="ARBA" id="ARBA00022792"/>
    </source>
</evidence>
<dbReference type="CDD" id="cd03496">
    <property type="entry name" value="SQR_TypeC_CybS"/>
    <property type="match status" value="1"/>
</dbReference>
<evidence type="ECO:0000256" key="8">
    <source>
        <dbReference type="ARBA" id="ARBA00023128"/>
    </source>
</evidence>
<protein>
    <recommendedName>
        <fullName evidence="12">Succinate dehydrogenase [ubiquinone] cytochrome b small subunit</fullName>
    </recommendedName>
</protein>
<dbReference type="GO" id="GO:0006099">
    <property type="term" value="P:tricarboxylic acid cycle"/>
    <property type="evidence" value="ECO:0007669"/>
    <property type="project" value="TreeGrafter"/>
</dbReference>
<dbReference type="FunFam" id="1.20.1300.10:FF:000007">
    <property type="entry name" value="Succinate dehydrogenase [ubiquinone] cytochrome b small subunit"/>
    <property type="match status" value="1"/>
</dbReference>
<evidence type="ECO:0000256" key="3">
    <source>
        <dbReference type="ARBA" id="ARBA00022448"/>
    </source>
</evidence>
<dbReference type="GO" id="GO:0048039">
    <property type="term" value="F:ubiquinone binding"/>
    <property type="evidence" value="ECO:0007669"/>
    <property type="project" value="TreeGrafter"/>
</dbReference>
<dbReference type="GO" id="GO:0006121">
    <property type="term" value="P:mitochondrial electron transport, succinate to ubiquinone"/>
    <property type="evidence" value="ECO:0007669"/>
    <property type="project" value="TreeGrafter"/>
</dbReference>
<keyword evidence="4" id="KW-0812">Transmembrane</keyword>
<dbReference type="Gene3D" id="1.20.1300.10">
    <property type="entry name" value="Fumarate reductase/succinate dehydrogenase, transmembrane subunit"/>
    <property type="match status" value="1"/>
</dbReference>
<evidence type="ECO:0000256" key="1">
    <source>
        <dbReference type="ARBA" id="ARBA00004448"/>
    </source>
</evidence>
<keyword evidence="11" id="KW-0479">Metal-binding</keyword>